<feature type="domain" description="PX" evidence="11">
    <location>
        <begin position="51"/>
        <end position="169"/>
    </location>
</feature>
<comment type="caution">
    <text evidence="12">The sequence shown here is derived from an EMBL/GenBank/DDBJ whole genome shotgun (WGS) entry which is preliminary data.</text>
</comment>
<keyword evidence="5" id="KW-0653">Protein transport</keyword>
<dbReference type="Proteomes" id="UP001177140">
    <property type="component" value="Unassembled WGS sequence"/>
</dbReference>
<evidence type="ECO:0000313" key="13">
    <source>
        <dbReference type="Proteomes" id="UP001177140"/>
    </source>
</evidence>
<evidence type="ECO:0000256" key="8">
    <source>
        <dbReference type="ARBA" id="ARBA00055681"/>
    </source>
</evidence>
<keyword evidence="7" id="KW-0472">Membrane</keyword>
<dbReference type="GO" id="GO:0015031">
    <property type="term" value="P:protein transport"/>
    <property type="evidence" value="ECO:0007669"/>
    <property type="project" value="UniProtKB-KW"/>
</dbReference>
<evidence type="ECO:0000256" key="4">
    <source>
        <dbReference type="ARBA" id="ARBA00022490"/>
    </source>
</evidence>
<evidence type="ECO:0000256" key="9">
    <source>
        <dbReference type="SAM" id="Coils"/>
    </source>
</evidence>
<dbReference type="Pfam" id="PF00787">
    <property type="entry name" value="PX"/>
    <property type="match status" value="1"/>
</dbReference>
<evidence type="ECO:0000256" key="1">
    <source>
        <dbReference type="ARBA" id="ARBA00004481"/>
    </source>
</evidence>
<dbReference type="EMBL" id="JAJJMA010288717">
    <property type="protein sequence ID" value="MCL7047041.1"/>
    <property type="molecule type" value="Genomic_DNA"/>
</dbReference>
<reference evidence="12" key="1">
    <citation type="submission" date="2022-03" db="EMBL/GenBank/DDBJ databases">
        <title>A functionally conserved STORR gene fusion in Papaver species that diverged 16.8 million years ago.</title>
        <authorList>
            <person name="Catania T."/>
        </authorList>
    </citation>
    <scope>NUCLEOTIDE SEQUENCE</scope>
    <source>
        <strain evidence="12">S-191538</strain>
    </source>
</reference>
<dbReference type="PANTHER" id="PTHR46856">
    <property type="entry name" value="PX DOMAIN-CONTAINING PROTEIN EREL1-RELATED"/>
    <property type="match status" value="1"/>
</dbReference>
<keyword evidence="13" id="KW-1185">Reference proteome</keyword>
<dbReference type="GO" id="GO:0010008">
    <property type="term" value="C:endosome membrane"/>
    <property type="evidence" value="ECO:0007669"/>
    <property type="project" value="UniProtKB-SubCell"/>
</dbReference>
<feature type="region of interest" description="Disordered" evidence="10">
    <location>
        <begin position="1"/>
        <end position="28"/>
    </location>
</feature>
<dbReference type="InterPro" id="IPR001683">
    <property type="entry name" value="PX_dom"/>
</dbReference>
<dbReference type="InterPro" id="IPR044588">
    <property type="entry name" value="EREX-like"/>
</dbReference>
<dbReference type="AlphaFoldDB" id="A0AA42B1K7"/>
<dbReference type="SUPFAM" id="SSF64268">
    <property type="entry name" value="PX domain"/>
    <property type="match status" value="1"/>
</dbReference>
<evidence type="ECO:0000313" key="12">
    <source>
        <dbReference type="EMBL" id="MCL7047041.1"/>
    </source>
</evidence>
<accession>A0AA42B1K7</accession>
<dbReference type="PANTHER" id="PTHR46856:SF1">
    <property type="entry name" value="PX DOMAIN-CONTAINING PROTEIN EREL1-RELATED"/>
    <property type="match status" value="1"/>
</dbReference>
<evidence type="ECO:0000256" key="3">
    <source>
        <dbReference type="ARBA" id="ARBA00022448"/>
    </source>
</evidence>
<proteinExistence type="predicted"/>
<dbReference type="InterPro" id="IPR036871">
    <property type="entry name" value="PX_dom_sf"/>
</dbReference>
<dbReference type="FunFam" id="3.30.1520.10:FF:000060">
    <property type="entry name" value="Phox (PX) domain-containing protein"/>
    <property type="match status" value="1"/>
</dbReference>
<keyword evidence="6 9" id="KW-0175">Coiled coil</keyword>
<dbReference type="GO" id="GO:0035091">
    <property type="term" value="F:phosphatidylinositol binding"/>
    <property type="evidence" value="ECO:0007669"/>
    <property type="project" value="InterPro"/>
</dbReference>
<evidence type="ECO:0000259" key="11">
    <source>
        <dbReference type="PROSITE" id="PS50195"/>
    </source>
</evidence>
<evidence type="ECO:0000256" key="5">
    <source>
        <dbReference type="ARBA" id="ARBA00022927"/>
    </source>
</evidence>
<evidence type="ECO:0000256" key="2">
    <source>
        <dbReference type="ARBA" id="ARBA00004514"/>
    </source>
</evidence>
<feature type="region of interest" description="Disordered" evidence="10">
    <location>
        <begin position="172"/>
        <end position="205"/>
    </location>
</feature>
<evidence type="ECO:0000256" key="7">
    <source>
        <dbReference type="ARBA" id="ARBA00023136"/>
    </source>
</evidence>
<keyword evidence="4" id="KW-0963">Cytoplasm</keyword>
<dbReference type="Gene3D" id="3.30.1520.10">
    <property type="entry name" value="Phox-like domain"/>
    <property type="match status" value="1"/>
</dbReference>
<feature type="coiled-coil region" evidence="9">
    <location>
        <begin position="399"/>
        <end position="504"/>
    </location>
</feature>
<comment type="subcellular location">
    <subcellularLocation>
        <location evidence="2">Cytoplasm</location>
        <location evidence="2">Cytosol</location>
    </subcellularLocation>
    <subcellularLocation>
        <location evidence="1">Endosome membrane</location>
        <topology evidence="1">Peripheral membrane protein</topology>
    </subcellularLocation>
</comment>
<comment type="function">
    <text evidence="8">Acts as an effector of RABF2A and RABF2B. Involved in vacuolar transport of storage proteins. Regulates membrane trafficking to protein storage vacuoles (PSVs). Binds specifically to phosphatidylinositol 3-monophosphate (PtdIns3P).</text>
</comment>
<organism evidence="12 13">
    <name type="scientific">Papaver nudicaule</name>
    <name type="common">Iceland poppy</name>
    <dbReference type="NCBI Taxonomy" id="74823"/>
    <lineage>
        <taxon>Eukaryota</taxon>
        <taxon>Viridiplantae</taxon>
        <taxon>Streptophyta</taxon>
        <taxon>Embryophyta</taxon>
        <taxon>Tracheophyta</taxon>
        <taxon>Spermatophyta</taxon>
        <taxon>Magnoliopsida</taxon>
        <taxon>Ranunculales</taxon>
        <taxon>Papaveraceae</taxon>
        <taxon>Papaveroideae</taxon>
        <taxon>Papaver</taxon>
    </lineage>
</organism>
<sequence>MMMQQKKISPPKHRHDGTSPLPLGMDWSPPPKKWDGSVTVWPHDSQSGWSYCVTIPSWITLPKSRDAEGIVFYRVQIGIQSPAGVSTARGVLRRFSDFMKLFSELKRAFPKKNLPPAPPKHILRINSSRSLPEERRSSLEEWMQRLLSDIDLSRSVPVASFLELEAAARSSFQDTSQQSSAGTSSPAPGYVSDNAYEASELGTPRQVREYNSEIGTEDLDLDQDLTSPIETLTFSMSSDDNGYFTGRNVLEKLEGFPRHKVNAKKESGIVKDVSDGNVSKFGSFSGDRMDSLSEPDYSRLASHARKLSSESVGSDISSIRGSEISNPGIALIGDGFLELCGSAEASTTELESPNMQIALPLDQRQKMNRVLLTMQRRLGTARTDMEDLIARLNQEIAVKNYLTTKIKDLEVELETSKQKSKENLQQAILVERERFTQMQWDMEELRRKSSEMEMKLKSEQDEKVRTQSTKTSAVVENESLVLELDSTKQKLVNLQKNHEELLLKSKADTKVLIKEVKSLRNSQTELKQELSQSLMEKSELERVLQKEKQRTEHAINSKQKLLHECGVLRDRLQECSVNLFEEEKDRIAVDDTSLSDALDLLVTSDNRIGLLLAEAQLLAQVDDDDETSVVYASNGQGINNSANLGIMDCEIRKMLADIFIDNARLRKQVNGVIRCALQTSLKPEKDEDSE</sequence>
<name>A0AA42B1K7_PAPNU</name>
<dbReference type="SMART" id="SM00312">
    <property type="entry name" value="PX"/>
    <property type="match status" value="1"/>
</dbReference>
<gene>
    <name evidence="12" type="ORF">MKW94_022523</name>
</gene>
<protein>
    <recommendedName>
        <fullName evidence="11">PX domain-containing protein</fullName>
    </recommendedName>
</protein>
<evidence type="ECO:0000256" key="6">
    <source>
        <dbReference type="ARBA" id="ARBA00023054"/>
    </source>
</evidence>
<dbReference type="PROSITE" id="PS50195">
    <property type="entry name" value="PX"/>
    <property type="match status" value="1"/>
</dbReference>
<dbReference type="GO" id="GO:0005829">
    <property type="term" value="C:cytosol"/>
    <property type="evidence" value="ECO:0007669"/>
    <property type="project" value="UniProtKB-SubCell"/>
</dbReference>
<evidence type="ECO:0000256" key="10">
    <source>
        <dbReference type="SAM" id="MobiDB-lite"/>
    </source>
</evidence>
<keyword evidence="3" id="KW-0813">Transport</keyword>
<feature type="compositionally biased region" description="Polar residues" evidence="10">
    <location>
        <begin position="172"/>
        <end position="186"/>
    </location>
</feature>